<dbReference type="Gene3D" id="3.30.70.20">
    <property type="match status" value="1"/>
</dbReference>
<organism evidence="2">
    <name type="scientific">marine sediment metagenome</name>
    <dbReference type="NCBI Taxonomy" id="412755"/>
    <lineage>
        <taxon>unclassified sequences</taxon>
        <taxon>metagenomes</taxon>
        <taxon>ecological metagenomes</taxon>
    </lineage>
</organism>
<dbReference type="SUPFAM" id="SSF54862">
    <property type="entry name" value="4Fe-4S ferredoxins"/>
    <property type="match status" value="1"/>
</dbReference>
<dbReference type="InterPro" id="IPR017900">
    <property type="entry name" value="4Fe4S_Fe_S_CS"/>
</dbReference>
<sequence>FSIMEYLEDKGYRQLIIHTEDEFDPINRLGFMSLKILAKTAGLGWQGRSLLIISPEYGPLHRLVAILTDLPLQTNQAIKNECSNCRKCIEACPQDALTFVVFNDHPSHREDILDIKTCLGDNGCLVCILACPWLIKS</sequence>
<dbReference type="PROSITE" id="PS00198">
    <property type="entry name" value="4FE4S_FER_1"/>
    <property type="match status" value="1"/>
</dbReference>
<dbReference type="PANTHER" id="PTHR42827:SF1">
    <property type="entry name" value="IRON-SULFUR CLUSTER-BINDING PROTEIN"/>
    <property type="match status" value="1"/>
</dbReference>
<proteinExistence type="predicted"/>
<protein>
    <recommendedName>
        <fullName evidence="1">4Fe-4S ferredoxin-type domain-containing protein</fullName>
    </recommendedName>
</protein>
<dbReference type="EMBL" id="BARU01044868">
    <property type="protein sequence ID" value="GAH82161.1"/>
    <property type="molecule type" value="Genomic_DNA"/>
</dbReference>
<gene>
    <name evidence="2" type="ORF">S03H2_68284</name>
</gene>
<feature type="domain" description="4Fe-4S ferredoxin-type" evidence="1">
    <location>
        <begin position="73"/>
        <end position="102"/>
    </location>
</feature>
<dbReference type="AlphaFoldDB" id="X1IIC3"/>
<evidence type="ECO:0000259" key="1">
    <source>
        <dbReference type="PROSITE" id="PS51379"/>
    </source>
</evidence>
<feature type="non-terminal residue" evidence="2">
    <location>
        <position position="1"/>
    </location>
</feature>
<dbReference type="PANTHER" id="PTHR42827">
    <property type="entry name" value="IRON-SULFUR CLUSTER-BINDING PROTEIN-RELATED"/>
    <property type="match status" value="1"/>
</dbReference>
<dbReference type="InterPro" id="IPR017896">
    <property type="entry name" value="4Fe4S_Fe-S-bd"/>
</dbReference>
<evidence type="ECO:0000313" key="2">
    <source>
        <dbReference type="EMBL" id="GAH82161.1"/>
    </source>
</evidence>
<accession>X1IIC3</accession>
<comment type="caution">
    <text evidence="2">The sequence shown here is derived from an EMBL/GenBank/DDBJ whole genome shotgun (WGS) entry which is preliminary data.</text>
</comment>
<dbReference type="Pfam" id="PF12838">
    <property type="entry name" value="Fer4_7"/>
    <property type="match status" value="1"/>
</dbReference>
<reference evidence="2" key="1">
    <citation type="journal article" date="2014" name="Front. Microbiol.">
        <title>High frequency of phylogenetically diverse reductive dehalogenase-homologous genes in deep subseafloor sedimentary metagenomes.</title>
        <authorList>
            <person name="Kawai M."/>
            <person name="Futagami T."/>
            <person name="Toyoda A."/>
            <person name="Takaki Y."/>
            <person name="Nishi S."/>
            <person name="Hori S."/>
            <person name="Arai W."/>
            <person name="Tsubouchi T."/>
            <person name="Morono Y."/>
            <person name="Uchiyama I."/>
            <person name="Ito T."/>
            <person name="Fujiyama A."/>
            <person name="Inagaki F."/>
            <person name="Takami H."/>
        </authorList>
    </citation>
    <scope>NUCLEOTIDE SEQUENCE</scope>
    <source>
        <strain evidence="2">Expedition CK06-06</strain>
    </source>
</reference>
<name>X1IIC3_9ZZZZ</name>
<dbReference type="PROSITE" id="PS51379">
    <property type="entry name" value="4FE4S_FER_2"/>
    <property type="match status" value="1"/>
</dbReference>